<keyword evidence="1" id="KW-0812">Transmembrane</keyword>
<evidence type="ECO:0000313" key="3">
    <source>
        <dbReference type="Proteomes" id="UP000823775"/>
    </source>
</evidence>
<feature type="non-terminal residue" evidence="2">
    <location>
        <position position="1"/>
    </location>
</feature>
<gene>
    <name evidence="2" type="ORF">HAX54_035577</name>
</gene>
<evidence type="ECO:0000313" key="2">
    <source>
        <dbReference type="EMBL" id="MCD9646053.1"/>
    </source>
</evidence>
<sequence length="149" mass="17035">SSSLRRPRIFPHGVSGNSKFSIFASSSPPIYFRILFLLLSISVILICMAIHFLNREVSDLCLGKPALRTIPATTTIEEVLALLKRSSETHVSVWNCKHSSSTGKVLEAIADEKNIYFVVGSFRYIVRNVQWWSLLLRRRKWWDASGRLR</sequence>
<organism evidence="2 3">
    <name type="scientific">Datura stramonium</name>
    <name type="common">Jimsonweed</name>
    <name type="synonym">Common thornapple</name>
    <dbReference type="NCBI Taxonomy" id="4076"/>
    <lineage>
        <taxon>Eukaryota</taxon>
        <taxon>Viridiplantae</taxon>
        <taxon>Streptophyta</taxon>
        <taxon>Embryophyta</taxon>
        <taxon>Tracheophyta</taxon>
        <taxon>Spermatophyta</taxon>
        <taxon>Magnoliopsida</taxon>
        <taxon>eudicotyledons</taxon>
        <taxon>Gunneridae</taxon>
        <taxon>Pentapetalae</taxon>
        <taxon>asterids</taxon>
        <taxon>lamiids</taxon>
        <taxon>Solanales</taxon>
        <taxon>Solanaceae</taxon>
        <taxon>Solanoideae</taxon>
        <taxon>Datureae</taxon>
        <taxon>Datura</taxon>
    </lineage>
</organism>
<evidence type="ECO:0000256" key="1">
    <source>
        <dbReference type="SAM" id="Phobius"/>
    </source>
</evidence>
<dbReference type="Proteomes" id="UP000823775">
    <property type="component" value="Unassembled WGS sequence"/>
</dbReference>
<proteinExistence type="predicted"/>
<dbReference type="EMBL" id="JACEIK010004656">
    <property type="protein sequence ID" value="MCD9646053.1"/>
    <property type="molecule type" value="Genomic_DNA"/>
</dbReference>
<keyword evidence="1" id="KW-0472">Membrane</keyword>
<keyword evidence="1" id="KW-1133">Transmembrane helix</keyword>
<reference evidence="2 3" key="1">
    <citation type="journal article" date="2021" name="BMC Genomics">
        <title>Datura genome reveals duplications of psychoactive alkaloid biosynthetic genes and high mutation rate following tissue culture.</title>
        <authorList>
            <person name="Rajewski A."/>
            <person name="Carter-House D."/>
            <person name="Stajich J."/>
            <person name="Litt A."/>
        </authorList>
    </citation>
    <scope>NUCLEOTIDE SEQUENCE [LARGE SCALE GENOMIC DNA]</scope>
    <source>
        <strain evidence="2">AR-01</strain>
    </source>
</reference>
<keyword evidence="3" id="KW-1185">Reference proteome</keyword>
<accession>A0ABS8VGD3</accession>
<protein>
    <submittedName>
        <fullName evidence="2">Uncharacterized protein</fullName>
    </submittedName>
</protein>
<name>A0ABS8VGD3_DATST</name>
<feature type="transmembrane region" description="Helical" evidence="1">
    <location>
        <begin position="30"/>
        <end position="53"/>
    </location>
</feature>
<comment type="caution">
    <text evidence="2">The sequence shown here is derived from an EMBL/GenBank/DDBJ whole genome shotgun (WGS) entry which is preliminary data.</text>
</comment>